<comment type="caution">
    <text evidence="1">The sequence shown here is derived from an EMBL/GenBank/DDBJ whole genome shotgun (WGS) entry which is preliminary data.</text>
</comment>
<proteinExistence type="predicted"/>
<reference evidence="1" key="1">
    <citation type="submission" date="2020-07" db="EMBL/GenBank/DDBJ databases">
        <title>Multicomponent nature underlies the extraordinary mechanical properties of spider dragline silk.</title>
        <authorList>
            <person name="Kono N."/>
            <person name="Nakamura H."/>
            <person name="Mori M."/>
            <person name="Yoshida Y."/>
            <person name="Ohtoshi R."/>
            <person name="Malay A.D."/>
            <person name="Moran D.A.P."/>
            <person name="Tomita M."/>
            <person name="Numata K."/>
            <person name="Arakawa K."/>
        </authorList>
    </citation>
    <scope>NUCLEOTIDE SEQUENCE</scope>
</reference>
<dbReference type="Proteomes" id="UP000887116">
    <property type="component" value="Unassembled WGS sequence"/>
</dbReference>
<gene>
    <name evidence="1" type="ORF">TNCT_76971</name>
</gene>
<keyword evidence="2" id="KW-1185">Reference proteome</keyword>
<dbReference type="AlphaFoldDB" id="A0A8X6K5X5"/>
<accession>A0A8X6K5X5</accession>
<evidence type="ECO:0000313" key="1">
    <source>
        <dbReference type="EMBL" id="GFR33021.1"/>
    </source>
</evidence>
<evidence type="ECO:0000313" key="2">
    <source>
        <dbReference type="Proteomes" id="UP000887116"/>
    </source>
</evidence>
<name>A0A8X6K5X5_TRICU</name>
<protein>
    <submittedName>
        <fullName evidence="1">Uncharacterized protein</fullName>
    </submittedName>
</protein>
<organism evidence="1 2">
    <name type="scientific">Trichonephila clavata</name>
    <name type="common">Joro spider</name>
    <name type="synonym">Nephila clavata</name>
    <dbReference type="NCBI Taxonomy" id="2740835"/>
    <lineage>
        <taxon>Eukaryota</taxon>
        <taxon>Metazoa</taxon>
        <taxon>Ecdysozoa</taxon>
        <taxon>Arthropoda</taxon>
        <taxon>Chelicerata</taxon>
        <taxon>Arachnida</taxon>
        <taxon>Araneae</taxon>
        <taxon>Araneomorphae</taxon>
        <taxon>Entelegynae</taxon>
        <taxon>Araneoidea</taxon>
        <taxon>Nephilidae</taxon>
        <taxon>Trichonephila</taxon>
    </lineage>
</organism>
<sequence>MTLTSRFYRDLELSRRRRHCSFVRVWGTHVLSFFNMPIASKCREIVCDDTNDSAPSSYTIDLDRASIFCHKGPHRTALDDKLQAYGQSPYCCYET</sequence>
<dbReference type="EMBL" id="BMAO01029612">
    <property type="protein sequence ID" value="GFR33021.1"/>
    <property type="molecule type" value="Genomic_DNA"/>
</dbReference>